<dbReference type="PATRIC" id="fig|2746.7.peg.3694"/>
<evidence type="ECO:0000256" key="4">
    <source>
        <dbReference type="ARBA" id="ARBA00012694"/>
    </source>
</evidence>
<dbReference type="InterPro" id="IPR006218">
    <property type="entry name" value="DAHP1/KDSA"/>
</dbReference>
<comment type="catalytic activity">
    <reaction evidence="11">
        <text>D-erythrose 4-phosphate + phosphoenolpyruvate + H2O = 7-phospho-2-dehydro-3-deoxy-D-arabino-heptonate + phosphate</text>
        <dbReference type="Rhea" id="RHEA:14717"/>
        <dbReference type="ChEBI" id="CHEBI:15377"/>
        <dbReference type="ChEBI" id="CHEBI:16897"/>
        <dbReference type="ChEBI" id="CHEBI:43474"/>
        <dbReference type="ChEBI" id="CHEBI:58394"/>
        <dbReference type="ChEBI" id="CHEBI:58702"/>
        <dbReference type="EC" id="2.5.1.54"/>
    </reaction>
</comment>
<feature type="compositionally biased region" description="Polar residues" evidence="12">
    <location>
        <begin position="1"/>
        <end position="10"/>
    </location>
</feature>
<comment type="similarity">
    <text evidence="3">Belongs to the class-I DAHP synthase family.</text>
</comment>
<dbReference type="AlphaFoldDB" id="A0A1B8NX14"/>
<comment type="pathway">
    <text evidence="2">Metabolic intermediate biosynthesis; chorismate biosynthesis; chorismate from D-erythrose 4-phosphate and phosphoenolpyruvate: step 1/7.</text>
</comment>
<dbReference type="Gene3D" id="3.20.20.70">
    <property type="entry name" value="Aldolase class I"/>
    <property type="match status" value="1"/>
</dbReference>
<dbReference type="EMBL" id="MAJD01000002">
    <property type="protein sequence ID" value="OBX34534.1"/>
    <property type="molecule type" value="Genomic_DNA"/>
</dbReference>
<feature type="region of interest" description="Disordered" evidence="12">
    <location>
        <begin position="1"/>
        <end position="25"/>
    </location>
</feature>
<keyword evidence="6 14" id="KW-0808">Transferase</keyword>
<evidence type="ECO:0000256" key="11">
    <source>
        <dbReference type="ARBA" id="ARBA00047508"/>
    </source>
</evidence>
<dbReference type="InterPro" id="IPR013785">
    <property type="entry name" value="Aldolase_TIM"/>
</dbReference>
<dbReference type="InterPro" id="IPR006219">
    <property type="entry name" value="DAHP_synth_1"/>
</dbReference>
<dbReference type="GO" id="GO:0008652">
    <property type="term" value="P:amino acid biosynthetic process"/>
    <property type="evidence" value="ECO:0007669"/>
    <property type="project" value="UniProtKB-KW"/>
</dbReference>
<reference evidence="14 15" key="1">
    <citation type="submission" date="2016-06" db="EMBL/GenBank/DDBJ databases">
        <title>Genome sequence of halotolerant plant growth promoting strain of Halomonas elongata HEK1 isolated from salterns of Rann of Kutch, Gujarat, India.</title>
        <authorList>
            <person name="Gaba S."/>
            <person name="Singh R.N."/>
            <person name="Abrol S."/>
            <person name="Kaushik R."/>
            <person name="Saxena A.K."/>
        </authorList>
    </citation>
    <scope>NUCLEOTIDE SEQUENCE [LARGE SCALE GENOMIC DNA]</scope>
    <source>
        <strain evidence="14 15">HEK1</strain>
    </source>
</reference>
<proteinExistence type="inferred from homology"/>
<keyword evidence="5" id="KW-0028">Amino-acid biosynthesis</keyword>
<evidence type="ECO:0000256" key="9">
    <source>
        <dbReference type="ARBA" id="ARBA00031349"/>
    </source>
</evidence>
<dbReference type="PANTHER" id="PTHR21225:SF10">
    <property type="entry name" value="PHOSPHO-2-DEHYDRO-3-DEOXYHEPTONATE ALDOLASE, TYR-SENSITIVE"/>
    <property type="match status" value="1"/>
</dbReference>
<evidence type="ECO:0000259" key="13">
    <source>
        <dbReference type="Pfam" id="PF00793"/>
    </source>
</evidence>
<evidence type="ECO:0000256" key="10">
    <source>
        <dbReference type="ARBA" id="ARBA00032193"/>
    </source>
</evidence>
<feature type="domain" description="DAHP synthetase I/KDSA" evidence="13">
    <location>
        <begin position="48"/>
        <end position="74"/>
    </location>
</feature>
<accession>A0A1B8NX14</accession>
<dbReference type="SUPFAM" id="SSF51569">
    <property type="entry name" value="Aldolase"/>
    <property type="match status" value="1"/>
</dbReference>
<evidence type="ECO:0000256" key="1">
    <source>
        <dbReference type="ARBA" id="ARBA00003726"/>
    </source>
</evidence>
<dbReference type="PANTHER" id="PTHR21225">
    <property type="entry name" value="PHOSPHO-2-DEHYDRO-3-DEOXYHEPTONATE ALDOLASE DAHP SYNTHETASE"/>
    <property type="match status" value="1"/>
</dbReference>
<comment type="function">
    <text evidence="1">Stereospecific condensation of phosphoenolpyruvate (PEP) and D-erythrose-4-phosphate (E4P) giving rise to 3-deoxy-D-arabino-heptulosonate-7-phosphate (DAHP).</text>
</comment>
<sequence>MNAPVSSLSQHAALPARDDDTVLPTPEALHRDISLAAPLAGRIRQQRQAIRDILDGRDDRLLVVVGPCSIHDPRPLSTTLVAWPN</sequence>
<keyword evidence="7" id="KW-0057">Aromatic amino acid biosynthesis</keyword>
<evidence type="ECO:0000256" key="12">
    <source>
        <dbReference type="SAM" id="MobiDB-lite"/>
    </source>
</evidence>
<evidence type="ECO:0000256" key="2">
    <source>
        <dbReference type="ARBA" id="ARBA00004688"/>
    </source>
</evidence>
<evidence type="ECO:0000256" key="3">
    <source>
        <dbReference type="ARBA" id="ARBA00007985"/>
    </source>
</evidence>
<protein>
    <recommendedName>
        <fullName evidence="4">3-deoxy-7-phosphoheptulonate synthase</fullName>
        <ecNumber evidence="4">2.5.1.54</ecNumber>
    </recommendedName>
    <alternativeName>
        <fullName evidence="10">3-deoxy-D-arabino-heptulosonate 7-phosphate synthase</fullName>
    </alternativeName>
    <alternativeName>
        <fullName evidence="9">DAHP synthase</fullName>
    </alternativeName>
    <alternativeName>
        <fullName evidence="8">Phospho-2-keto-3-deoxyheptonate aldolase</fullName>
    </alternativeName>
</protein>
<dbReference type="EC" id="2.5.1.54" evidence="4"/>
<dbReference type="GO" id="GO:0005737">
    <property type="term" value="C:cytoplasm"/>
    <property type="evidence" value="ECO:0007669"/>
    <property type="project" value="TreeGrafter"/>
</dbReference>
<comment type="caution">
    <text evidence="14">The sequence shown here is derived from an EMBL/GenBank/DDBJ whole genome shotgun (WGS) entry which is preliminary data.</text>
</comment>
<evidence type="ECO:0000256" key="7">
    <source>
        <dbReference type="ARBA" id="ARBA00023141"/>
    </source>
</evidence>
<evidence type="ECO:0000256" key="8">
    <source>
        <dbReference type="ARBA" id="ARBA00031111"/>
    </source>
</evidence>
<dbReference type="Proteomes" id="UP000092504">
    <property type="component" value="Unassembled WGS sequence"/>
</dbReference>
<dbReference type="Pfam" id="PF00793">
    <property type="entry name" value="DAHP_synth_1"/>
    <property type="match status" value="1"/>
</dbReference>
<dbReference type="GO" id="GO:0009073">
    <property type="term" value="P:aromatic amino acid family biosynthetic process"/>
    <property type="evidence" value="ECO:0007669"/>
    <property type="project" value="UniProtKB-KW"/>
</dbReference>
<evidence type="ECO:0000256" key="5">
    <source>
        <dbReference type="ARBA" id="ARBA00022605"/>
    </source>
</evidence>
<evidence type="ECO:0000313" key="15">
    <source>
        <dbReference type="Proteomes" id="UP000092504"/>
    </source>
</evidence>
<dbReference type="GO" id="GO:0003849">
    <property type="term" value="F:3-deoxy-7-phosphoheptulonate synthase activity"/>
    <property type="evidence" value="ECO:0007669"/>
    <property type="project" value="UniProtKB-EC"/>
</dbReference>
<gene>
    <name evidence="14" type="primary">aroF_2</name>
    <name evidence="14" type="ORF">A8U91_03590</name>
</gene>
<organism evidence="14 15">
    <name type="scientific">Halomonas elongata</name>
    <dbReference type="NCBI Taxonomy" id="2746"/>
    <lineage>
        <taxon>Bacteria</taxon>
        <taxon>Pseudomonadati</taxon>
        <taxon>Pseudomonadota</taxon>
        <taxon>Gammaproteobacteria</taxon>
        <taxon>Oceanospirillales</taxon>
        <taxon>Halomonadaceae</taxon>
        <taxon>Halomonas</taxon>
    </lineage>
</organism>
<evidence type="ECO:0000256" key="6">
    <source>
        <dbReference type="ARBA" id="ARBA00022679"/>
    </source>
</evidence>
<evidence type="ECO:0000313" key="14">
    <source>
        <dbReference type="EMBL" id="OBX34534.1"/>
    </source>
</evidence>
<name>A0A1B8NX14_HALEL</name>